<comment type="similarity">
    <text evidence="2">Belongs to the TLS1 family.</text>
</comment>
<dbReference type="Pfam" id="PF07052">
    <property type="entry name" value="Hep_59"/>
    <property type="match status" value="1"/>
</dbReference>
<accession>A0A5B8MM40</accession>
<proteinExistence type="inferred from homology"/>
<name>A0A5B8MM40_9CHLO</name>
<dbReference type="OrthoDB" id="5627at2759"/>
<protein>
    <submittedName>
        <fullName evidence="5">Uncharacterized protein</fullName>
    </submittedName>
</protein>
<evidence type="ECO:0000313" key="6">
    <source>
        <dbReference type="Proteomes" id="UP000316726"/>
    </source>
</evidence>
<dbReference type="InterPro" id="IPR010756">
    <property type="entry name" value="Tls1-like"/>
</dbReference>
<dbReference type="STRING" id="1764295.A0A5B8MM40"/>
<gene>
    <name evidence="5" type="ORF">A3770_05p36120</name>
</gene>
<evidence type="ECO:0000256" key="2">
    <source>
        <dbReference type="ARBA" id="ARBA00007643"/>
    </source>
</evidence>
<feature type="region of interest" description="Disordered" evidence="4">
    <location>
        <begin position="45"/>
        <end position="134"/>
    </location>
</feature>
<dbReference type="Proteomes" id="UP000316726">
    <property type="component" value="Chromosome 5"/>
</dbReference>
<dbReference type="PANTHER" id="PTHR13486:SF2">
    <property type="entry name" value="SPLICING FACTOR C9ORF78"/>
    <property type="match status" value="1"/>
</dbReference>
<feature type="compositionally biased region" description="Basic residues" evidence="4">
    <location>
        <begin position="7"/>
        <end position="20"/>
    </location>
</feature>
<keyword evidence="3" id="KW-0539">Nucleus</keyword>
<evidence type="ECO:0000256" key="4">
    <source>
        <dbReference type="SAM" id="MobiDB-lite"/>
    </source>
</evidence>
<organism evidence="5 6">
    <name type="scientific">Chloropicon primus</name>
    <dbReference type="NCBI Taxonomy" id="1764295"/>
    <lineage>
        <taxon>Eukaryota</taxon>
        <taxon>Viridiplantae</taxon>
        <taxon>Chlorophyta</taxon>
        <taxon>Chloropicophyceae</taxon>
        <taxon>Chloropicales</taxon>
        <taxon>Chloropicaceae</taxon>
        <taxon>Chloropicon</taxon>
    </lineage>
</organism>
<keyword evidence="6" id="KW-1185">Reference proteome</keyword>
<dbReference type="PANTHER" id="PTHR13486">
    <property type="entry name" value="TELOMERE LENGTH AND SILENCING PROTEIN 1 TLS1 FAMILY MEMBER"/>
    <property type="match status" value="1"/>
</dbReference>
<dbReference type="GO" id="GO:0005681">
    <property type="term" value="C:spliceosomal complex"/>
    <property type="evidence" value="ECO:0007669"/>
    <property type="project" value="TreeGrafter"/>
</dbReference>
<dbReference type="AlphaFoldDB" id="A0A5B8MM40"/>
<feature type="region of interest" description="Disordered" evidence="4">
    <location>
        <begin position="1"/>
        <end position="29"/>
    </location>
</feature>
<comment type="subcellular location">
    <subcellularLocation>
        <location evidence="1">Nucleus</location>
    </subcellularLocation>
</comment>
<evidence type="ECO:0000313" key="5">
    <source>
        <dbReference type="EMBL" id="QDZ21094.1"/>
    </source>
</evidence>
<feature type="compositionally biased region" description="Basic and acidic residues" evidence="4">
    <location>
        <begin position="65"/>
        <end position="82"/>
    </location>
</feature>
<evidence type="ECO:0000256" key="1">
    <source>
        <dbReference type="ARBA" id="ARBA00004123"/>
    </source>
</evidence>
<feature type="compositionally biased region" description="Basic and acidic residues" evidence="4">
    <location>
        <begin position="91"/>
        <end position="115"/>
    </location>
</feature>
<dbReference type="GO" id="GO:0000398">
    <property type="term" value="P:mRNA splicing, via spliceosome"/>
    <property type="evidence" value="ECO:0007669"/>
    <property type="project" value="TreeGrafter"/>
</dbReference>
<dbReference type="EMBL" id="CP031038">
    <property type="protein sequence ID" value="QDZ21094.1"/>
    <property type="molecule type" value="Genomic_DNA"/>
</dbReference>
<sequence length="220" mass="24604">MADQQGKRKRSRPGLRKSRASSKEDDGAVEDVCLASLEKVQSLQAVRKKTKGITPKDSALGQGKPLEEKAEEKTTEVEEDASKYGLQAFATEDRGAKKESNEEERMKKYVEERISSRTAAVPEKREEDDASDRLAAANAEHRAKLTYEDTNWSGGIAEVPVPLETKLKNIEEIEKAKQRIIDEAVGLQRYDDGSMGAVRRADLPTSFGKVEQKRRKAHEF</sequence>
<reference evidence="5 6" key="1">
    <citation type="submission" date="2018-07" db="EMBL/GenBank/DDBJ databases">
        <title>The complete nuclear genome of the prasinophyte Chloropicon primus (CCMP1205).</title>
        <authorList>
            <person name="Pombert J.-F."/>
            <person name="Otis C."/>
            <person name="Turmel M."/>
            <person name="Lemieux C."/>
        </authorList>
    </citation>
    <scope>NUCLEOTIDE SEQUENCE [LARGE SCALE GENOMIC DNA]</scope>
    <source>
        <strain evidence="5 6">CCMP1205</strain>
    </source>
</reference>
<evidence type="ECO:0000256" key="3">
    <source>
        <dbReference type="ARBA" id="ARBA00023242"/>
    </source>
</evidence>